<dbReference type="PIRSF" id="PIRSF000097">
    <property type="entry name" value="AKR"/>
    <property type="match status" value="1"/>
</dbReference>
<dbReference type="PRINTS" id="PR00069">
    <property type="entry name" value="ALDKETRDTASE"/>
</dbReference>
<comment type="catalytic activity">
    <reaction evidence="3">
        <text>isatin + NADPH + H(+) = 3-hydroxyindolin-2-one + NADP(+)</text>
        <dbReference type="Rhea" id="RHEA:68608"/>
        <dbReference type="ChEBI" id="CHEBI:15378"/>
        <dbReference type="ChEBI" id="CHEBI:27539"/>
        <dbReference type="ChEBI" id="CHEBI:28536"/>
        <dbReference type="ChEBI" id="CHEBI:57783"/>
        <dbReference type="ChEBI" id="CHEBI:58349"/>
    </reaction>
</comment>
<dbReference type="InterPro" id="IPR036812">
    <property type="entry name" value="NAD(P)_OxRdtase_dom_sf"/>
</dbReference>
<feature type="site" description="Lowers pKa of active site Tyr" evidence="9">
    <location>
        <position position="85"/>
    </location>
</feature>
<feature type="binding site" evidence="8">
    <location>
        <position position="116"/>
    </location>
    <ligand>
        <name>substrate</name>
    </ligand>
</feature>
<evidence type="ECO:0000256" key="9">
    <source>
        <dbReference type="PIRSR" id="PIRSR000097-3"/>
    </source>
</evidence>
<reference evidence="11" key="1">
    <citation type="submission" date="2023-04" db="EMBL/GenBank/DDBJ databases">
        <title>Candida boidinii NBRC 10035.</title>
        <authorList>
            <person name="Ichikawa N."/>
            <person name="Sato H."/>
            <person name="Tonouchi N."/>
        </authorList>
    </citation>
    <scope>NUCLEOTIDE SEQUENCE</scope>
    <source>
        <strain evidence="11">NBRC 10035</strain>
    </source>
</reference>
<dbReference type="FunFam" id="3.20.20.100:FF:000002">
    <property type="entry name" value="2,5-diketo-D-gluconic acid reductase A"/>
    <property type="match status" value="1"/>
</dbReference>
<evidence type="ECO:0000256" key="1">
    <source>
        <dbReference type="ARBA" id="ARBA00023002"/>
    </source>
</evidence>
<gene>
    <name evidence="11" type="ORF">Cboi02_000251300</name>
</gene>
<evidence type="ECO:0000256" key="5">
    <source>
        <dbReference type="ARBA" id="ARBA00079693"/>
    </source>
</evidence>
<comment type="catalytic activity">
    <reaction evidence="2">
        <text>(R)-pantolactone + NADP(+) = 2-dehydropantolactone + NADPH + H(+)</text>
        <dbReference type="Rhea" id="RHEA:18981"/>
        <dbReference type="ChEBI" id="CHEBI:15378"/>
        <dbReference type="ChEBI" id="CHEBI:16719"/>
        <dbReference type="ChEBI" id="CHEBI:18395"/>
        <dbReference type="ChEBI" id="CHEBI:57783"/>
        <dbReference type="ChEBI" id="CHEBI:58349"/>
        <dbReference type="EC" id="1.1.1.358"/>
    </reaction>
</comment>
<dbReference type="PANTHER" id="PTHR11732">
    <property type="entry name" value="ALDO/KETO REDUCTASE"/>
    <property type="match status" value="1"/>
</dbReference>
<dbReference type="GO" id="GO:0045290">
    <property type="term" value="F:D-arabinose 1-dehydrogenase [NAD(P)+] activity"/>
    <property type="evidence" value="ECO:0007669"/>
    <property type="project" value="InterPro"/>
</dbReference>
<evidence type="ECO:0000256" key="6">
    <source>
        <dbReference type="ARBA" id="ARBA00081322"/>
    </source>
</evidence>
<dbReference type="InterPro" id="IPR044491">
    <property type="entry name" value="AKR3C1"/>
</dbReference>
<evidence type="ECO:0000259" key="10">
    <source>
        <dbReference type="Pfam" id="PF00248"/>
    </source>
</evidence>
<dbReference type="EMBL" id="BSXN01000758">
    <property type="protein sequence ID" value="GME69715.1"/>
    <property type="molecule type" value="Genomic_DNA"/>
</dbReference>
<evidence type="ECO:0000256" key="2">
    <source>
        <dbReference type="ARBA" id="ARBA00050878"/>
    </source>
</evidence>
<dbReference type="InterPro" id="IPR023210">
    <property type="entry name" value="NADP_OxRdtase_dom"/>
</dbReference>
<proteinExistence type="predicted"/>
<keyword evidence="1" id="KW-0560">Oxidoreductase</keyword>
<dbReference type="InterPro" id="IPR020471">
    <property type="entry name" value="AKR"/>
</dbReference>
<comment type="caution">
    <text evidence="11">The sequence shown here is derived from an EMBL/GenBank/DDBJ whole genome shotgun (WGS) entry which is preliminary data.</text>
</comment>
<organism evidence="11 12">
    <name type="scientific">Candida boidinii</name>
    <name type="common">Yeast</name>
    <dbReference type="NCBI Taxonomy" id="5477"/>
    <lineage>
        <taxon>Eukaryota</taxon>
        <taxon>Fungi</taxon>
        <taxon>Dikarya</taxon>
        <taxon>Ascomycota</taxon>
        <taxon>Saccharomycotina</taxon>
        <taxon>Pichiomycetes</taxon>
        <taxon>Pichiales</taxon>
        <taxon>Pichiaceae</taxon>
        <taxon>Ogataea</taxon>
        <taxon>Ogataea/Candida clade</taxon>
    </lineage>
</organism>
<dbReference type="AlphaFoldDB" id="A0A9W6WFS4"/>
<dbReference type="Proteomes" id="UP001165120">
    <property type="component" value="Unassembled WGS sequence"/>
</dbReference>
<evidence type="ECO:0000313" key="12">
    <source>
        <dbReference type="Proteomes" id="UP001165120"/>
    </source>
</evidence>
<name>A0A9W6WFS4_CANBO</name>
<evidence type="ECO:0000256" key="8">
    <source>
        <dbReference type="PIRSR" id="PIRSR000097-2"/>
    </source>
</evidence>
<dbReference type="SUPFAM" id="SSF51430">
    <property type="entry name" value="NAD(P)-linked oxidoreductase"/>
    <property type="match status" value="1"/>
</dbReference>
<dbReference type="EC" id="1.1.1.358" evidence="4"/>
<sequence length="323" mass="37107">MSHIKSVKLNTGASIPLIGLGTWVPVDHSDREIVASTIEYAIGEAGYRHLDTAYYYETEDKIGEALKRIFDRGEIKREEVFITTKIWPTFYDKVEYCLDKSLKDLQLDYVDLLLVHYPVCLYRENEETGKPFIPEYPNGLTRKAKGFDHVDMWKQMEEIYKKGKAKAIGVSNYSEVFIDELIEKCEIIPAVNQIELHPRLPQLDLVDYCKKKGIVVTAFSPFGGGRHGAPMIFNEDVIKMAEKYNCSTGNILVNYHYVNDVVCLPKSAKPDRLVDNLKIIGLTDEDKKFLDTLADKYGILRKDDFPWGLDLGFEDKKPYEVWD</sequence>
<evidence type="ECO:0000313" key="11">
    <source>
        <dbReference type="EMBL" id="GME69715.1"/>
    </source>
</evidence>
<dbReference type="Gene3D" id="3.20.20.100">
    <property type="entry name" value="NADP-dependent oxidoreductase domain"/>
    <property type="match status" value="1"/>
</dbReference>
<feature type="domain" description="NADP-dependent oxidoreductase" evidence="10">
    <location>
        <begin position="18"/>
        <end position="291"/>
    </location>
</feature>
<dbReference type="PROSITE" id="PS00798">
    <property type="entry name" value="ALDOKETO_REDUCTASE_1"/>
    <property type="match status" value="1"/>
</dbReference>
<dbReference type="GO" id="GO:0042180">
    <property type="term" value="P:ketone metabolic process"/>
    <property type="evidence" value="ECO:0007669"/>
    <property type="project" value="UniProtKB-ARBA"/>
</dbReference>
<evidence type="ECO:0000256" key="3">
    <source>
        <dbReference type="ARBA" id="ARBA00051098"/>
    </source>
</evidence>
<evidence type="ECO:0000256" key="7">
    <source>
        <dbReference type="PIRSR" id="PIRSR000097-1"/>
    </source>
</evidence>
<keyword evidence="12" id="KW-1185">Reference proteome</keyword>
<protein>
    <recommendedName>
        <fullName evidence="5">2-dehydropantolactone reductase</fullName>
        <ecNumber evidence="4">1.1.1.358</ecNumber>
    </recommendedName>
    <alternativeName>
        <fullName evidence="5">2-dehydropantolactone reductase</fullName>
    </alternativeName>
    <alternativeName>
        <fullName evidence="6">Ketopantoyl-lactone reductase</fullName>
    </alternativeName>
</protein>
<dbReference type="CDD" id="cd19119">
    <property type="entry name" value="AKR_AKR3C1"/>
    <property type="match status" value="1"/>
</dbReference>
<dbReference type="GO" id="GO:0047011">
    <property type="term" value="F:2-dehydropantolactone reductase (A-specific) activity"/>
    <property type="evidence" value="ECO:0007669"/>
    <property type="project" value="UniProtKB-ARBA"/>
</dbReference>
<feature type="active site" description="Proton donor" evidence="7">
    <location>
        <position position="56"/>
    </location>
</feature>
<accession>A0A9W6WFS4</accession>
<dbReference type="Pfam" id="PF00248">
    <property type="entry name" value="Aldo_ket_red"/>
    <property type="match status" value="1"/>
</dbReference>
<dbReference type="PROSITE" id="PS00062">
    <property type="entry name" value="ALDOKETO_REDUCTASE_2"/>
    <property type="match status" value="1"/>
</dbReference>
<dbReference type="InterPro" id="IPR018170">
    <property type="entry name" value="Aldo/ket_reductase_CS"/>
</dbReference>
<evidence type="ECO:0000256" key="4">
    <source>
        <dbReference type="ARBA" id="ARBA00066965"/>
    </source>
</evidence>